<evidence type="ECO:0000256" key="5">
    <source>
        <dbReference type="ARBA" id="ARBA00022917"/>
    </source>
</evidence>
<sequence length="276" mass="30327">MGKITAVQVKSLRERTGAGIKACNEALKETNGNEEQAIDWLRQKGIASQSKRSSRDASEGIVAMHLDGNAGTLVSLKCETDFVAKNEDFWGIARDLCTLSIVNPKDLENQALNGTKVSELLIESSSVIKENIQLGEITTLKSEQNTYVYGYVHGNIVPLPTVGTIGVLVRISSPDPEFGKKIAMHIAAMNPDVLNSSEISEEIMNREKDIALAQIDQNKPQEVQDKMLEGKVQKALKDRVLLSQPYAFDGKITIEQYAKEAGITIIEFKKIIIGKQ</sequence>
<comment type="similarity">
    <text evidence="1 6 7">Belongs to the EF-Ts family.</text>
</comment>
<dbReference type="PANTHER" id="PTHR11741">
    <property type="entry name" value="ELONGATION FACTOR TS"/>
    <property type="match status" value="1"/>
</dbReference>
<evidence type="ECO:0000256" key="2">
    <source>
        <dbReference type="ARBA" id="ARBA00016956"/>
    </source>
</evidence>
<dbReference type="InterPro" id="IPR018101">
    <property type="entry name" value="Transl_elong_Ts_CS"/>
</dbReference>
<dbReference type="OrthoDB" id="9808348at2"/>
<dbReference type="SUPFAM" id="SSF54713">
    <property type="entry name" value="Elongation factor Ts (EF-Ts), dimerisation domain"/>
    <property type="match status" value="1"/>
</dbReference>
<dbReference type="Gene3D" id="1.10.286.20">
    <property type="match status" value="1"/>
</dbReference>
<dbReference type="RefSeq" id="WP_148971769.1">
    <property type="nucleotide sequence ID" value="NZ_CP043316.1"/>
</dbReference>
<evidence type="ECO:0000313" key="11">
    <source>
        <dbReference type="Proteomes" id="UP000325004"/>
    </source>
</evidence>
<keyword evidence="4 6" id="KW-0251">Elongation factor</keyword>
<gene>
    <name evidence="6 10" type="primary">tsf</name>
    <name evidence="10" type="ORF">FZC34_01860</name>
</gene>
<comment type="function">
    <text evidence="6 7">Associates with the EF-Tu.GDP complex and induces the exchange of GDP to GTP. It remains bound to the aminoacyl-tRNA.EF-Tu.GTP complex up to the GTP hydrolysis stage on the ribosome.</text>
</comment>
<proteinExistence type="inferred from homology"/>
<dbReference type="EMBL" id="CP043316">
    <property type="protein sequence ID" value="QEK38648.1"/>
    <property type="molecule type" value="Genomic_DNA"/>
</dbReference>
<dbReference type="GO" id="GO:0003746">
    <property type="term" value="F:translation elongation factor activity"/>
    <property type="evidence" value="ECO:0007669"/>
    <property type="project" value="UniProtKB-UniRule"/>
</dbReference>
<dbReference type="SUPFAM" id="SSF46934">
    <property type="entry name" value="UBA-like"/>
    <property type="match status" value="1"/>
</dbReference>
<evidence type="ECO:0000256" key="7">
    <source>
        <dbReference type="RuleBase" id="RU000642"/>
    </source>
</evidence>
<dbReference type="FunFam" id="1.10.8.10:FF:000001">
    <property type="entry name" value="Elongation factor Ts"/>
    <property type="match status" value="1"/>
</dbReference>
<accession>A0A5C0UF16</accession>
<evidence type="ECO:0000256" key="3">
    <source>
        <dbReference type="ARBA" id="ARBA00022490"/>
    </source>
</evidence>
<feature type="region of interest" description="Involved in Mg(2+) ion dislocation from EF-Tu" evidence="6">
    <location>
        <begin position="80"/>
        <end position="83"/>
    </location>
</feature>
<organism evidence="10 11">
    <name type="scientific">Candidatus Cytomitobacter primus</name>
    <dbReference type="NCBI Taxonomy" id="2066024"/>
    <lineage>
        <taxon>Bacteria</taxon>
        <taxon>Pseudomonadati</taxon>
        <taxon>Pseudomonadota</taxon>
        <taxon>Alphaproteobacteria</taxon>
        <taxon>Holosporales</taxon>
        <taxon>Holosporaceae</taxon>
        <taxon>Candidatus Cytomitobacter</taxon>
    </lineage>
</organism>
<evidence type="ECO:0000256" key="8">
    <source>
        <dbReference type="RuleBase" id="RU000643"/>
    </source>
</evidence>
<dbReference type="NCBIfam" id="TIGR00116">
    <property type="entry name" value="tsf"/>
    <property type="match status" value="1"/>
</dbReference>
<dbReference type="PANTHER" id="PTHR11741:SF0">
    <property type="entry name" value="ELONGATION FACTOR TS, MITOCHONDRIAL"/>
    <property type="match status" value="1"/>
</dbReference>
<dbReference type="PROSITE" id="PS01127">
    <property type="entry name" value="EF_TS_2"/>
    <property type="match status" value="1"/>
</dbReference>
<evidence type="ECO:0000256" key="4">
    <source>
        <dbReference type="ARBA" id="ARBA00022768"/>
    </source>
</evidence>
<evidence type="ECO:0000256" key="6">
    <source>
        <dbReference type="HAMAP-Rule" id="MF_00050"/>
    </source>
</evidence>
<dbReference type="HAMAP" id="MF_00050">
    <property type="entry name" value="EF_Ts"/>
    <property type="match status" value="1"/>
</dbReference>
<dbReference type="AlphaFoldDB" id="A0A5C0UF16"/>
<protein>
    <recommendedName>
        <fullName evidence="2 6">Elongation factor Ts</fullName>
        <shortName evidence="6">EF-Ts</shortName>
    </recommendedName>
</protein>
<name>A0A5C0UF16_9PROT</name>
<comment type="subcellular location">
    <subcellularLocation>
        <location evidence="6 8">Cytoplasm</location>
    </subcellularLocation>
</comment>
<dbReference type="InterPro" id="IPR036402">
    <property type="entry name" value="EF-Ts_dimer_sf"/>
</dbReference>
<dbReference type="Pfam" id="PF00889">
    <property type="entry name" value="EF_TS"/>
    <property type="match status" value="1"/>
</dbReference>
<dbReference type="Gene3D" id="1.10.8.10">
    <property type="entry name" value="DNA helicase RuvA subunit, C-terminal domain"/>
    <property type="match status" value="1"/>
</dbReference>
<evidence type="ECO:0000313" key="10">
    <source>
        <dbReference type="EMBL" id="QEK38648.1"/>
    </source>
</evidence>
<dbReference type="Proteomes" id="UP000325004">
    <property type="component" value="Chromosome"/>
</dbReference>
<dbReference type="GO" id="GO:0005737">
    <property type="term" value="C:cytoplasm"/>
    <property type="evidence" value="ECO:0007669"/>
    <property type="project" value="UniProtKB-SubCell"/>
</dbReference>
<evidence type="ECO:0000256" key="1">
    <source>
        <dbReference type="ARBA" id="ARBA00005532"/>
    </source>
</evidence>
<keyword evidence="11" id="KW-1185">Reference proteome</keyword>
<dbReference type="KEGG" id="cpri:FZC34_01860"/>
<keyword evidence="5 6" id="KW-0648">Protein biosynthesis</keyword>
<dbReference type="CDD" id="cd14275">
    <property type="entry name" value="UBA_EF-Ts"/>
    <property type="match status" value="1"/>
</dbReference>
<evidence type="ECO:0000259" key="9">
    <source>
        <dbReference type="Pfam" id="PF00889"/>
    </source>
</evidence>
<reference evidence="10 11" key="1">
    <citation type="submission" date="2019-08" db="EMBL/GenBank/DDBJ databases">
        <title>Highly reduced genomes of protist endosymbionts show evolutionary convergence.</title>
        <authorList>
            <person name="George E."/>
            <person name="Husnik F."/>
            <person name="Tashyreva D."/>
            <person name="Prokopchuk G."/>
            <person name="Horak A."/>
            <person name="Kwong W.K."/>
            <person name="Lukes J."/>
            <person name="Keeling P.J."/>
        </authorList>
    </citation>
    <scope>NUCLEOTIDE SEQUENCE [LARGE SCALE GENOMIC DNA]</scope>
    <source>
        <strain evidence="10">1604LC</strain>
    </source>
</reference>
<dbReference type="InterPro" id="IPR009060">
    <property type="entry name" value="UBA-like_sf"/>
</dbReference>
<dbReference type="InterPro" id="IPR001816">
    <property type="entry name" value="Transl_elong_EFTs/EF1B"/>
</dbReference>
<dbReference type="InterPro" id="IPR014039">
    <property type="entry name" value="Transl_elong_EFTs/EF1B_dimer"/>
</dbReference>
<dbReference type="Gene3D" id="3.30.479.20">
    <property type="entry name" value="Elongation factor Ts, dimerisation domain"/>
    <property type="match status" value="2"/>
</dbReference>
<feature type="domain" description="Translation elongation factor EFTs/EF1B dimerisation" evidence="9">
    <location>
        <begin position="71"/>
        <end position="274"/>
    </location>
</feature>
<keyword evidence="3 6" id="KW-0963">Cytoplasm</keyword>